<feature type="binding site" evidence="12">
    <location>
        <begin position="117"/>
        <end position="119"/>
    </location>
    <ligand>
        <name>thiamine diphosphate</name>
        <dbReference type="ChEBI" id="CHEBI:58937"/>
    </ligand>
</feature>
<feature type="binding site" evidence="11">
    <location>
        <position position="29"/>
    </location>
    <ligand>
        <name>substrate</name>
    </ligand>
</feature>
<dbReference type="SUPFAM" id="SSF52518">
    <property type="entry name" value="Thiamin diphosphate-binding fold (THDP-binding)"/>
    <property type="match status" value="2"/>
</dbReference>
<evidence type="ECO:0000256" key="7">
    <source>
        <dbReference type="ARBA" id="ARBA00023052"/>
    </source>
</evidence>
<keyword evidence="5 13" id="KW-0479">Metal-binding</keyword>
<comment type="cofactor">
    <cofactor evidence="12">
        <name>thiamine diphosphate</name>
        <dbReference type="ChEBI" id="CHEBI:58937"/>
    </cofactor>
    <text evidence="12">Binds 1 thiamine pyrophosphate per subunit. During the reaction, the substrate forms a covalent intermediate with the cofactor.</text>
</comment>
<comment type="cofactor">
    <cofactor evidence="13">
        <name>Mg(2+)</name>
        <dbReference type="ChEBI" id="CHEBI:18420"/>
    </cofactor>
    <text evidence="13">Binds 1 Mg(2+) ion per subunit. Can also utilize other divalent metal cations, such as Ca(2+), Mn(2+) and Co(2+).</text>
</comment>
<feature type="binding site" evidence="11">
    <location>
        <position position="386"/>
    </location>
    <ligand>
        <name>substrate</name>
    </ligand>
</feature>
<dbReference type="InterPro" id="IPR009014">
    <property type="entry name" value="Transketo_C/PFOR_II"/>
</dbReference>
<evidence type="ECO:0000256" key="14">
    <source>
        <dbReference type="PIRSR" id="PIRSR605478-5"/>
    </source>
</evidence>
<feature type="binding site" evidence="12">
    <location>
        <position position="69"/>
    </location>
    <ligand>
        <name>thiamine diphosphate</name>
        <dbReference type="ChEBI" id="CHEBI:58937"/>
    </ligand>
</feature>
<dbReference type="Gene3D" id="3.40.50.970">
    <property type="match status" value="2"/>
</dbReference>
<evidence type="ECO:0000256" key="1">
    <source>
        <dbReference type="ARBA" id="ARBA00007131"/>
    </source>
</evidence>
<dbReference type="CDD" id="cd07033">
    <property type="entry name" value="TPP_PYR_DXS_TK_like"/>
    <property type="match status" value="1"/>
</dbReference>
<feature type="binding site" evidence="12">
    <location>
        <position position="188"/>
    </location>
    <ligand>
        <name>thiamine diphosphate</name>
        <dbReference type="ChEBI" id="CHEBI:58937"/>
    </ligand>
</feature>
<comment type="subunit">
    <text evidence="2">Homodimer.</text>
</comment>
<dbReference type="CDD" id="cd02012">
    <property type="entry name" value="TPP_TK"/>
    <property type="match status" value="1"/>
</dbReference>
<dbReference type="Pfam" id="PF22613">
    <property type="entry name" value="Transketolase_C_1"/>
    <property type="match status" value="1"/>
</dbReference>
<evidence type="ECO:0000259" key="15">
    <source>
        <dbReference type="SMART" id="SM00861"/>
    </source>
</evidence>
<comment type="similarity">
    <text evidence="1">Belongs to the transketolase family.</text>
</comment>
<feature type="site" description="Important for catalytic activity" evidence="14">
    <location>
        <position position="29"/>
    </location>
</feature>
<dbReference type="InterPro" id="IPR005478">
    <property type="entry name" value="Transketolase_bac-like"/>
</dbReference>
<feature type="binding site" evidence="12">
    <location>
        <position position="264"/>
    </location>
    <ligand>
        <name>thiamine diphosphate</name>
        <dbReference type="ChEBI" id="CHEBI:58937"/>
    </ligand>
</feature>
<gene>
    <name evidence="16" type="ORF">BIP78_1030</name>
</gene>
<dbReference type="AlphaFoldDB" id="A0A410FUQ0"/>
<dbReference type="InterPro" id="IPR033247">
    <property type="entry name" value="Transketolase_fam"/>
</dbReference>
<feature type="binding site" evidence="12">
    <location>
        <position position="453"/>
    </location>
    <ligand>
        <name>thiamine diphosphate</name>
        <dbReference type="ChEBI" id="CHEBI:58937"/>
    </ligand>
</feature>
<evidence type="ECO:0000256" key="2">
    <source>
        <dbReference type="ARBA" id="ARBA00011738"/>
    </source>
</evidence>
<dbReference type="InterPro" id="IPR055152">
    <property type="entry name" value="Transketolase-like_C_2"/>
</dbReference>
<dbReference type="GO" id="GO:0046872">
    <property type="term" value="F:metal ion binding"/>
    <property type="evidence" value="ECO:0007669"/>
    <property type="project" value="UniProtKB-KW"/>
</dbReference>
<dbReference type="EC" id="2.2.1.1" evidence="3 9"/>
<evidence type="ECO:0000256" key="6">
    <source>
        <dbReference type="ARBA" id="ARBA00022842"/>
    </source>
</evidence>
<name>A0A410FUQ0_BIPS1</name>
<dbReference type="SMART" id="SM00861">
    <property type="entry name" value="Transket_pyr"/>
    <property type="match status" value="1"/>
</dbReference>
<feature type="domain" description="Transketolase-like pyrimidine-binding" evidence="15">
    <location>
        <begin position="356"/>
        <end position="541"/>
    </location>
</feature>
<accession>A0A410FUQ0</accession>
<evidence type="ECO:0000313" key="16">
    <source>
        <dbReference type="EMBL" id="QAA76796.1"/>
    </source>
</evidence>
<evidence type="ECO:0000256" key="13">
    <source>
        <dbReference type="PIRSR" id="PIRSR605478-4"/>
    </source>
</evidence>
<evidence type="ECO:0000256" key="5">
    <source>
        <dbReference type="ARBA" id="ARBA00022723"/>
    </source>
</evidence>
<evidence type="ECO:0000313" key="17">
    <source>
        <dbReference type="Proteomes" id="UP000287233"/>
    </source>
</evidence>
<evidence type="ECO:0000256" key="12">
    <source>
        <dbReference type="PIRSR" id="PIRSR605478-3"/>
    </source>
</evidence>
<proteinExistence type="inferred from homology"/>
<feature type="binding site" evidence="13">
    <location>
        <position position="158"/>
    </location>
    <ligand>
        <name>Mg(2+)</name>
        <dbReference type="ChEBI" id="CHEBI:18420"/>
    </ligand>
</feature>
<feature type="binding site" evidence="11">
    <location>
        <position position="536"/>
    </location>
    <ligand>
        <name>substrate</name>
    </ligand>
</feature>
<keyword evidence="6 13" id="KW-0460">Magnesium</keyword>
<evidence type="ECO:0000256" key="11">
    <source>
        <dbReference type="PIRSR" id="PIRSR605478-2"/>
    </source>
</evidence>
<feature type="binding site" evidence="11">
    <location>
        <position position="264"/>
    </location>
    <ligand>
        <name>substrate</name>
    </ligand>
</feature>
<sequence>MSRTDDERLAVSAARILAVEMVERAKSGHPGLPLGAAPMACTLWTRHLKHNPRDPTWPDRDRFVLSAGHGSALLYALLHLAGYDLSLDELQRFRQWGSRTPGHPEAGLTPGVEATTGPLGQGLAMAVGMAMAEAHLAARFNRPGHLVVDHRTYVLASDGDLMEGISAEACALAGHLRLGKLIVLYDQNGISLAGATDLAFSEDVPDRFAAQGWHVVEVDDGNDLSAVDRALAAAKERADQPSLLCVRTTIGYGAPTKAGTFHVHGAPLGEAELRATKHALGWPDEPPFSVPDGARRPFEEAAARGAEAERRWTEAVARYAVDHPELAREFARRVSGDLPGGWDRDVPQFPGGAKGISTRKASEAVLQGLAPNVPELVGGSADLNPSCLTWLRGEGDFGNPPGPADPQGEVGGGWSYGGRNVHFGVREHAMGAIAVGMARHGGVRPFVGTFLVFSDYMRPSIRMSALMHVPVVFVFTHDSIALGEDGPTHQPVEHLVALRAIPNLTVIRPADAAETVEAWRAALRRRDGPTALILTRQDLPVLDRTRVASPDGLHRGGYILWESAPGNDPDLILIATGSEVHIALDAGEQLARDGLPVRVVALPSWELFDLQPRDYRDQVLPPQVRARVAVEAAHRIGWEHYVGLDGEIVGLSSFGASAPGPVLLREFGITAAAVVTAGQRALNRVAVGRRGDYHGQAGP</sequence>
<dbReference type="SUPFAM" id="SSF52922">
    <property type="entry name" value="TK C-terminal domain-like"/>
    <property type="match status" value="1"/>
</dbReference>
<comment type="catalytic activity">
    <reaction evidence="8">
        <text>D-sedoheptulose 7-phosphate + D-glyceraldehyde 3-phosphate = aldehydo-D-ribose 5-phosphate + D-xylulose 5-phosphate</text>
        <dbReference type="Rhea" id="RHEA:10508"/>
        <dbReference type="ChEBI" id="CHEBI:57483"/>
        <dbReference type="ChEBI" id="CHEBI:57737"/>
        <dbReference type="ChEBI" id="CHEBI:58273"/>
        <dbReference type="ChEBI" id="CHEBI:59776"/>
        <dbReference type="EC" id="2.2.1.1"/>
    </reaction>
</comment>
<feature type="binding site" evidence="13">
    <location>
        <position position="190"/>
    </location>
    <ligand>
        <name>Mg(2+)</name>
        <dbReference type="ChEBI" id="CHEBI:18420"/>
    </ligand>
</feature>
<reference evidence="17" key="1">
    <citation type="submission" date="2018-12" db="EMBL/GenBank/DDBJ databases">
        <title>Complete genome sequence of an uncultured bacterium of the candidate phylum Bipolaricaulota.</title>
        <authorList>
            <person name="Kadnikov V.V."/>
            <person name="Mardanov A.V."/>
            <person name="Beletsky A.V."/>
            <person name="Frank Y.A."/>
            <person name="Karnachuk O.V."/>
            <person name="Ravin N.V."/>
        </authorList>
    </citation>
    <scope>NUCLEOTIDE SEQUENCE [LARGE SCALE GENOMIC DNA]</scope>
</reference>
<dbReference type="Gene3D" id="3.40.50.920">
    <property type="match status" value="1"/>
</dbReference>
<evidence type="ECO:0000256" key="8">
    <source>
        <dbReference type="ARBA" id="ARBA00049473"/>
    </source>
</evidence>
<dbReference type="Pfam" id="PF00456">
    <property type="entry name" value="Transketolase_N"/>
    <property type="match status" value="1"/>
</dbReference>
<feature type="binding site" evidence="13">
    <location>
        <position position="188"/>
    </location>
    <ligand>
        <name>Mg(2+)</name>
        <dbReference type="ChEBI" id="CHEBI:18420"/>
    </ligand>
</feature>
<dbReference type="InterPro" id="IPR029061">
    <property type="entry name" value="THDP-binding"/>
</dbReference>
<dbReference type="FunFam" id="3.40.50.970:FF:000004">
    <property type="entry name" value="Transketolase"/>
    <property type="match status" value="1"/>
</dbReference>
<dbReference type="InterPro" id="IPR005475">
    <property type="entry name" value="Transketolase-like_Pyr-bd"/>
</dbReference>
<dbReference type="PANTHER" id="PTHR43522:SF2">
    <property type="entry name" value="TRANSKETOLASE 1-RELATED"/>
    <property type="match status" value="1"/>
</dbReference>
<protein>
    <recommendedName>
        <fullName evidence="3 9">Transketolase</fullName>
        <ecNumber evidence="3 9">2.2.1.1</ecNumber>
    </recommendedName>
</protein>
<feature type="binding site" evidence="11">
    <location>
        <position position="477"/>
    </location>
    <ligand>
        <name>substrate</name>
    </ligand>
</feature>
<dbReference type="PANTHER" id="PTHR43522">
    <property type="entry name" value="TRANSKETOLASE"/>
    <property type="match status" value="1"/>
</dbReference>
<dbReference type="InterPro" id="IPR005474">
    <property type="entry name" value="Transketolase_N"/>
</dbReference>
<evidence type="ECO:0000256" key="3">
    <source>
        <dbReference type="ARBA" id="ARBA00013152"/>
    </source>
</evidence>
<dbReference type="PROSITE" id="PS00801">
    <property type="entry name" value="TRANSKETOLASE_1"/>
    <property type="match status" value="1"/>
</dbReference>
<evidence type="ECO:0000256" key="10">
    <source>
        <dbReference type="PIRSR" id="PIRSR605478-1"/>
    </source>
</evidence>
<dbReference type="KEGG" id="bih:BIP78_1030"/>
<dbReference type="FunFam" id="3.40.50.920:FF:000003">
    <property type="entry name" value="Transketolase"/>
    <property type="match status" value="1"/>
</dbReference>
<dbReference type="Pfam" id="PF02779">
    <property type="entry name" value="Transket_pyr"/>
    <property type="match status" value="1"/>
</dbReference>
<dbReference type="EMBL" id="CP034928">
    <property type="protein sequence ID" value="QAA76796.1"/>
    <property type="molecule type" value="Genomic_DNA"/>
</dbReference>
<dbReference type="GO" id="GO:0004802">
    <property type="term" value="F:transketolase activity"/>
    <property type="evidence" value="ECO:0007669"/>
    <property type="project" value="UniProtKB-UniRule"/>
</dbReference>
<feature type="binding site" evidence="11">
    <location>
        <position position="485"/>
    </location>
    <ligand>
        <name>substrate</name>
    </ligand>
</feature>
<feature type="binding site" evidence="12">
    <location>
        <position position="159"/>
    </location>
    <ligand>
        <name>thiamine diphosphate</name>
        <dbReference type="ChEBI" id="CHEBI:58937"/>
    </ligand>
</feature>
<feature type="binding site" evidence="11">
    <location>
        <position position="489"/>
    </location>
    <ligand>
        <name>substrate</name>
    </ligand>
</feature>
<dbReference type="Proteomes" id="UP000287233">
    <property type="component" value="Chromosome"/>
</dbReference>
<organism evidence="16 17">
    <name type="scientific">Bipolaricaulis sibiricus</name>
    <dbReference type="NCBI Taxonomy" id="2501609"/>
    <lineage>
        <taxon>Bacteria</taxon>
        <taxon>Candidatus Bipolaricaulota</taxon>
        <taxon>Candidatus Bipolaricaulia</taxon>
        <taxon>Candidatus Bipolaricaulales</taxon>
        <taxon>Candidatus Bipolaricaulaceae</taxon>
        <taxon>Candidatus Bipolaricaulis</taxon>
    </lineage>
</organism>
<dbReference type="GO" id="GO:0006098">
    <property type="term" value="P:pentose-phosphate shunt"/>
    <property type="evidence" value="ECO:0007669"/>
    <property type="project" value="TreeGrafter"/>
</dbReference>
<evidence type="ECO:0000256" key="4">
    <source>
        <dbReference type="ARBA" id="ARBA00022679"/>
    </source>
</evidence>
<evidence type="ECO:0000256" key="9">
    <source>
        <dbReference type="NCBIfam" id="TIGR00232"/>
    </source>
</evidence>
<feature type="site" description="Important for catalytic activity" evidence="14">
    <location>
        <position position="264"/>
    </location>
</feature>
<keyword evidence="7 12" id="KW-0786">Thiamine pyrophosphate</keyword>
<dbReference type="NCBIfam" id="TIGR00232">
    <property type="entry name" value="tktlase_bact"/>
    <property type="match status" value="1"/>
</dbReference>
<keyword evidence="4" id="KW-0808">Transferase</keyword>
<dbReference type="FunFam" id="3.40.50.970:FF:000003">
    <property type="entry name" value="Transketolase"/>
    <property type="match status" value="1"/>
</dbReference>
<dbReference type="InterPro" id="IPR049557">
    <property type="entry name" value="Transketolase_CS"/>
</dbReference>
<feature type="active site" description="Proton donor" evidence="10">
    <location>
        <position position="427"/>
    </location>
</feature>
<dbReference type="GO" id="GO:0005829">
    <property type="term" value="C:cytosol"/>
    <property type="evidence" value="ECO:0007669"/>
    <property type="project" value="TreeGrafter"/>
</dbReference>
<feature type="binding site" evidence="11">
    <location>
        <position position="359"/>
    </location>
    <ligand>
        <name>substrate</name>
    </ligand>
</feature>